<keyword evidence="4" id="KW-1185">Reference proteome</keyword>
<dbReference type="KEGG" id="bze:COCCADRAFT_82872"/>
<feature type="region of interest" description="Disordered" evidence="1">
    <location>
        <begin position="1"/>
        <end position="33"/>
    </location>
</feature>
<accession>W6YSV0</accession>
<name>W6YSV0_COCC2</name>
<organism evidence="3 4">
    <name type="scientific">Cochliobolus carbonum (strain 26-R-13)</name>
    <name type="common">Maize leaf spot fungus</name>
    <name type="synonym">Bipolaris zeicola</name>
    <dbReference type="NCBI Taxonomy" id="930089"/>
    <lineage>
        <taxon>Eukaryota</taxon>
        <taxon>Fungi</taxon>
        <taxon>Dikarya</taxon>
        <taxon>Ascomycota</taxon>
        <taxon>Pezizomycotina</taxon>
        <taxon>Dothideomycetes</taxon>
        <taxon>Pleosporomycetidae</taxon>
        <taxon>Pleosporales</taxon>
        <taxon>Pleosporineae</taxon>
        <taxon>Pleosporaceae</taxon>
        <taxon>Bipolaris</taxon>
    </lineage>
</organism>
<feature type="compositionally biased region" description="Polar residues" evidence="1">
    <location>
        <begin position="1"/>
        <end position="10"/>
    </location>
</feature>
<evidence type="ECO:0000256" key="2">
    <source>
        <dbReference type="SAM" id="Phobius"/>
    </source>
</evidence>
<keyword evidence="2" id="KW-0812">Transmembrane</keyword>
<dbReference type="RefSeq" id="XP_007707243.1">
    <property type="nucleotide sequence ID" value="XM_007709053.1"/>
</dbReference>
<dbReference type="GeneID" id="19151453"/>
<sequence length="80" mass="8915">MVARPQTGSLLKSPDVTRAPQLSPERQPSQASQERHCYLLVWHAASSLCLCLCLALALRSPFSSPRFPPKIPSYLNRARL</sequence>
<proteinExistence type="predicted"/>
<evidence type="ECO:0000313" key="3">
    <source>
        <dbReference type="EMBL" id="EUC38504.1"/>
    </source>
</evidence>
<evidence type="ECO:0000256" key="1">
    <source>
        <dbReference type="SAM" id="MobiDB-lite"/>
    </source>
</evidence>
<evidence type="ECO:0000313" key="4">
    <source>
        <dbReference type="Proteomes" id="UP000053841"/>
    </source>
</evidence>
<protein>
    <submittedName>
        <fullName evidence="3">Uncharacterized protein</fullName>
    </submittedName>
</protein>
<feature type="region of interest" description="Disordered" evidence="1">
    <location>
        <begin position="61"/>
        <end position="80"/>
    </location>
</feature>
<dbReference type="HOGENOM" id="CLU_2589390_0_0_1"/>
<dbReference type="AlphaFoldDB" id="W6YSV0"/>
<gene>
    <name evidence="3" type="ORF">COCCADRAFT_82872</name>
</gene>
<keyword evidence="2" id="KW-0472">Membrane</keyword>
<dbReference type="EMBL" id="KI964542">
    <property type="protein sequence ID" value="EUC38504.1"/>
    <property type="molecule type" value="Genomic_DNA"/>
</dbReference>
<reference evidence="3 4" key="1">
    <citation type="journal article" date="2013" name="PLoS Genet.">
        <title>Comparative genome structure, secondary metabolite, and effector coding capacity across Cochliobolus pathogens.</title>
        <authorList>
            <person name="Condon B.J."/>
            <person name="Leng Y."/>
            <person name="Wu D."/>
            <person name="Bushley K.E."/>
            <person name="Ohm R.A."/>
            <person name="Otillar R."/>
            <person name="Martin J."/>
            <person name="Schackwitz W."/>
            <person name="Grimwood J."/>
            <person name="MohdZainudin N."/>
            <person name="Xue C."/>
            <person name="Wang R."/>
            <person name="Manning V.A."/>
            <person name="Dhillon B."/>
            <person name="Tu Z.J."/>
            <person name="Steffenson B.J."/>
            <person name="Salamov A."/>
            <person name="Sun H."/>
            <person name="Lowry S."/>
            <person name="LaButti K."/>
            <person name="Han J."/>
            <person name="Copeland A."/>
            <person name="Lindquist E."/>
            <person name="Barry K."/>
            <person name="Schmutz J."/>
            <person name="Baker S.E."/>
            <person name="Ciuffetti L.M."/>
            <person name="Grigoriev I.V."/>
            <person name="Zhong S."/>
            <person name="Turgeon B.G."/>
        </authorList>
    </citation>
    <scope>NUCLEOTIDE SEQUENCE [LARGE SCALE GENOMIC DNA]</scope>
    <source>
        <strain evidence="3 4">26-R-13</strain>
    </source>
</reference>
<feature type="transmembrane region" description="Helical" evidence="2">
    <location>
        <begin position="39"/>
        <end position="58"/>
    </location>
</feature>
<keyword evidence="2" id="KW-1133">Transmembrane helix</keyword>
<dbReference type="Proteomes" id="UP000053841">
    <property type="component" value="Unassembled WGS sequence"/>
</dbReference>